<keyword evidence="3 6" id="KW-0812">Transmembrane</keyword>
<dbReference type="Gene3D" id="1.20.950.20">
    <property type="entry name" value="Transmembrane di-heme cytochromes, Chain C"/>
    <property type="match status" value="1"/>
</dbReference>
<keyword evidence="2" id="KW-1003">Cell membrane</keyword>
<evidence type="ECO:0000256" key="1">
    <source>
        <dbReference type="ARBA" id="ARBA00004651"/>
    </source>
</evidence>
<protein>
    <submittedName>
        <fullName evidence="8">Cytochrome b/b6 domain-containing protein</fullName>
    </submittedName>
</protein>
<evidence type="ECO:0000259" key="7">
    <source>
        <dbReference type="Pfam" id="PF01292"/>
    </source>
</evidence>
<dbReference type="GO" id="GO:0020037">
    <property type="term" value="F:heme binding"/>
    <property type="evidence" value="ECO:0007669"/>
    <property type="project" value="TreeGrafter"/>
</dbReference>
<name>A0A7W4I9U0_9PROT</name>
<dbReference type="EMBL" id="JABEQJ010000001">
    <property type="protein sequence ID" value="MBB2158885.1"/>
    <property type="molecule type" value="Genomic_DNA"/>
</dbReference>
<feature type="transmembrane region" description="Helical" evidence="6">
    <location>
        <begin position="162"/>
        <end position="185"/>
    </location>
</feature>
<gene>
    <name evidence="8" type="ORF">HLH48_01620</name>
</gene>
<feature type="transmembrane region" description="Helical" evidence="6">
    <location>
        <begin position="54"/>
        <end position="77"/>
    </location>
</feature>
<keyword evidence="5 6" id="KW-0472">Membrane</keyword>
<organism evidence="8 9">
    <name type="scientific">Gluconacetobacter sacchari</name>
    <dbReference type="NCBI Taxonomy" id="92759"/>
    <lineage>
        <taxon>Bacteria</taxon>
        <taxon>Pseudomonadati</taxon>
        <taxon>Pseudomonadota</taxon>
        <taxon>Alphaproteobacteria</taxon>
        <taxon>Acetobacterales</taxon>
        <taxon>Acetobacteraceae</taxon>
        <taxon>Gluconacetobacter</taxon>
    </lineage>
</organism>
<dbReference type="SUPFAM" id="SSF81342">
    <property type="entry name" value="Transmembrane di-heme cytochromes"/>
    <property type="match status" value="1"/>
</dbReference>
<feature type="domain" description="Cytochrome b561 bacterial/Ni-hydrogenase" evidence="7">
    <location>
        <begin position="10"/>
        <end position="194"/>
    </location>
</feature>
<keyword evidence="4 6" id="KW-1133">Transmembrane helix</keyword>
<evidence type="ECO:0000313" key="9">
    <source>
        <dbReference type="Proteomes" id="UP000589085"/>
    </source>
</evidence>
<evidence type="ECO:0000256" key="5">
    <source>
        <dbReference type="ARBA" id="ARBA00023136"/>
    </source>
</evidence>
<comment type="subcellular location">
    <subcellularLocation>
        <location evidence="1">Cell membrane</location>
        <topology evidence="1">Multi-pass membrane protein</topology>
    </subcellularLocation>
</comment>
<dbReference type="Pfam" id="PF01292">
    <property type="entry name" value="Ni_hydr_CYTB"/>
    <property type="match status" value="1"/>
</dbReference>
<dbReference type="InterPro" id="IPR011577">
    <property type="entry name" value="Cyt_b561_bac/Ni-Hgenase"/>
</dbReference>
<evidence type="ECO:0000256" key="6">
    <source>
        <dbReference type="SAM" id="Phobius"/>
    </source>
</evidence>
<reference evidence="8 9" key="1">
    <citation type="submission" date="2020-04" db="EMBL/GenBank/DDBJ databases">
        <title>Description of novel Gluconacetobacter.</title>
        <authorList>
            <person name="Sombolestani A."/>
        </authorList>
    </citation>
    <scope>NUCLEOTIDE SEQUENCE [LARGE SCALE GENOMIC DNA]</scope>
    <source>
        <strain evidence="8 9">LMG 19747</strain>
    </source>
</reference>
<dbReference type="Proteomes" id="UP000589085">
    <property type="component" value="Unassembled WGS sequence"/>
</dbReference>
<feature type="transmembrane region" description="Helical" evidence="6">
    <location>
        <begin position="12"/>
        <end position="34"/>
    </location>
</feature>
<dbReference type="AlphaFoldDB" id="A0A7W4I9U0"/>
<dbReference type="RefSeq" id="WP_182995738.1">
    <property type="nucleotide sequence ID" value="NZ_JABEQJ010000001.1"/>
</dbReference>
<dbReference type="GO" id="GO:0022904">
    <property type="term" value="P:respiratory electron transport chain"/>
    <property type="evidence" value="ECO:0007669"/>
    <property type="project" value="InterPro"/>
</dbReference>
<evidence type="ECO:0000256" key="4">
    <source>
        <dbReference type="ARBA" id="ARBA00022989"/>
    </source>
</evidence>
<sequence length="207" mass="22901">MPRPRRTPTPVIRITHWIGALSMLAMIGSGWQIYNASPILPFSFPSWMTLGGWLAGGIAWHFAAMWTLMGAGCVYLAHGVVSGHFRRDLRPQGARAIGRDMGLALRFRLSHAPGRYNAVQRLLYTGVLIVAALTVASGLSIWKPVQLGWLTWLFGGYDIARRIHFTMMALIVGFLIVHVVLALLVPSTLFGMVFGRRPAPQDPETVR</sequence>
<evidence type="ECO:0000256" key="2">
    <source>
        <dbReference type="ARBA" id="ARBA00022475"/>
    </source>
</evidence>
<dbReference type="InterPro" id="IPR051542">
    <property type="entry name" value="Hydrogenase_cytochrome"/>
</dbReference>
<proteinExistence type="predicted"/>
<accession>A0A7W4I9U0</accession>
<dbReference type="PANTHER" id="PTHR30485:SF1">
    <property type="entry name" value="CYTOCHROME YDHU-RELATED"/>
    <property type="match status" value="1"/>
</dbReference>
<dbReference type="GO" id="GO:0009055">
    <property type="term" value="F:electron transfer activity"/>
    <property type="evidence" value="ECO:0007669"/>
    <property type="project" value="InterPro"/>
</dbReference>
<evidence type="ECO:0000256" key="3">
    <source>
        <dbReference type="ARBA" id="ARBA00022692"/>
    </source>
</evidence>
<dbReference type="PANTHER" id="PTHR30485">
    <property type="entry name" value="NI/FE-HYDROGENASE 1 B-TYPE CYTOCHROME SUBUNIT"/>
    <property type="match status" value="1"/>
</dbReference>
<evidence type="ECO:0000313" key="8">
    <source>
        <dbReference type="EMBL" id="MBB2158885.1"/>
    </source>
</evidence>
<dbReference type="GO" id="GO:0005886">
    <property type="term" value="C:plasma membrane"/>
    <property type="evidence" value="ECO:0007669"/>
    <property type="project" value="UniProtKB-SubCell"/>
</dbReference>
<dbReference type="InterPro" id="IPR016174">
    <property type="entry name" value="Di-haem_cyt_TM"/>
</dbReference>
<feature type="transmembrane region" description="Helical" evidence="6">
    <location>
        <begin position="122"/>
        <end position="142"/>
    </location>
</feature>
<comment type="caution">
    <text evidence="8">The sequence shown here is derived from an EMBL/GenBank/DDBJ whole genome shotgun (WGS) entry which is preliminary data.</text>
</comment>